<evidence type="ECO:0000313" key="2">
    <source>
        <dbReference type="Proteomes" id="UP000070186"/>
    </source>
</evidence>
<dbReference type="Proteomes" id="UP000070186">
    <property type="component" value="Unassembled WGS sequence"/>
</dbReference>
<accession>A0A133XE88</accession>
<dbReference type="EMBL" id="LODL01000039">
    <property type="protein sequence ID" value="KXB29236.1"/>
    <property type="molecule type" value="Genomic_DNA"/>
</dbReference>
<dbReference type="STRING" id="281362.AT959_18815"/>
<gene>
    <name evidence="1" type="ORF">AT959_18815</name>
</gene>
<organism evidence="1 2">
    <name type="scientific">Dechloromonas denitrificans</name>
    <dbReference type="NCBI Taxonomy" id="281362"/>
    <lineage>
        <taxon>Bacteria</taxon>
        <taxon>Pseudomonadati</taxon>
        <taxon>Pseudomonadota</taxon>
        <taxon>Betaproteobacteria</taxon>
        <taxon>Rhodocyclales</taxon>
        <taxon>Azonexaceae</taxon>
        <taxon>Dechloromonas</taxon>
    </lineage>
</organism>
<comment type="caution">
    <text evidence="1">The sequence shown here is derived from an EMBL/GenBank/DDBJ whole genome shotgun (WGS) entry which is preliminary data.</text>
</comment>
<proteinExistence type="predicted"/>
<reference evidence="1 2" key="1">
    <citation type="submission" date="2015-12" db="EMBL/GenBank/DDBJ databases">
        <title>Nitrous oxide reduction kinetics distinguish bacteria harboring typical versus atypical NosZ.</title>
        <authorList>
            <person name="Yoon S."/>
            <person name="Nissen S."/>
            <person name="Park D."/>
            <person name="Sanford R.A."/>
            <person name="Loeffler F.E."/>
        </authorList>
    </citation>
    <scope>NUCLEOTIDE SEQUENCE [LARGE SCALE GENOMIC DNA]</scope>
    <source>
        <strain evidence="1 2">ATCC BAA-841</strain>
    </source>
</reference>
<dbReference type="AlphaFoldDB" id="A0A133XE88"/>
<evidence type="ECO:0000313" key="1">
    <source>
        <dbReference type="EMBL" id="KXB29236.1"/>
    </source>
</evidence>
<keyword evidence="2" id="KW-1185">Reference proteome</keyword>
<sequence>MPSTFVPTPLICSCGYDLRQYRGPEHSEVWERLAQFSVDALFCKDSVEICGVFFKFFDSQLAERGLENRPELLALLSGIYGEESAKAILTQAPQRSDIYSSAPLALSSKREFRAPQFCAVLVAIDANFEQTRVRITSLAGVMATLHEHGSQSYESAAPRRHPGSVMEARTQTAEIEKHVGRAVTRSYLYRRYKTLFWYLTLFDQAWFEAHYPPGGRGATEVLPSIEADRATIMAAISRAPRPTVRVWKNLSQQAFFRSSLRDADWLDERKKVTARAANAEKLMRKRAYLAACVDDVVQAIRRSEEFSGGPIRISAATLAPYAALSEHQLRHLFNLNPEVLEHALCRISLTPRGCVGISSVTHAELVRESQGE</sequence>
<protein>
    <submittedName>
        <fullName evidence="1">Uncharacterized protein</fullName>
    </submittedName>
</protein>
<name>A0A133XE88_9RHOO</name>